<evidence type="ECO:0000256" key="1">
    <source>
        <dbReference type="SAM" id="MobiDB-lite"/>
    </source>
</evidence>
<reference evidence="2" key="1">
    <citation type="submission" date="2023-06" db="EMBL/GenBank/DDBJ databases">
        <title>Conoideocrella luteorostrata (Hypocreales: Clavicipitaceae), a potential biocontrol fungus for elongate hemlock scale in United States Christmas tree production areas.</title>
        <authorList>
            <person name="Barrett H."/>
            <person name="Lovett B."/>
            <person name="Macias A.M."/>
            <person name="Stajich J.E."/>
            <person name="Kasson M.T."/>
        </authorList>
    </citation>
    <scope>NUCLEOTIDE SEQUENCE</scope>
    <source>
        <strain evidence="2">ARSEF 14590</strain>
    </source>
</reference>
<feature type="compositionally biased region" description="Basic and acidic residues" evidence="1">
    <location>
        <begin position="168"/>
        <end position="193"/>
    </location>
</feature>
<feature type="region of interest" description="Disordered" evidence="1">
    <location>
        <begin position="131"/>
        <end position="258"/>
    </location>
</feature>
<feature type="compositionally biased region" description="Polar residues" evidence="1">
    <location>
        <begin position="34"/>
        <end position="46"/>
    </location>
</feature>
<accession>A0AAJ0CH42</accession>
<feature type="compositionally biased region" description="Polar residues" evidence="1">
    <location>
        <begin position="144"/>
        <end position="159"/>
    </location>
</feature>
<proteinExistence type="predicted"/>
<protein>
    <submittedName>
        <fullName evidence="2">Uncharacterized protein</fullName>
    </submittedName>
</protein>
<sequence>MWEVAWTDANRTLVGEHRERKDKAGNEKDKKSLTRQSVSTTSSKGSAYSAFSRLRTKAGRKSSSSKGSSKEDSPAAPVQHSSPESLSTDVTDVSRIEMSGGLSKHSPCDPVHSVSHTSVEIQTHIPILSNTDLKDDDILDNKRQATIPTIPRQVTPSKSTADDVFAPDGKEKENSQRFESSEQYTRSRPEKIPRVKAIYPPDLQSPVTKSFNSPARRLPRSPPRSYTLKPEAQCPGTVKQLPPSRSPLQTSPKATVMPNSINDTAAWRSPQEWAEESWKSPSRLSTQLVPGAAPVISKAFLSDQSRQTFDNLIIEVQEMTGAEPWVALEKLKAPLSSRWTVEEQRQLDDEKKTWMISVLHNLDRKEQLGLNNNNGADPLMPEPLRQSKQQKILAFYDSKSRYLAALWPGRAVHHISDAPLTTEVVPNLYPIYNEEMRFQVPELTSQFNDVYSMVLPSFCREPELPVVLHNINKSLKPGGVFNLLVIDPIPNIEALGEKMRAWLLKHLLRNLQRQSRCLNPSGSLPTFLGQASLRGPGSTLTTTQFFANPQSVRCYKGDDEITAKEAGGDKEIRAELRSHAGRMLWREVYGEFVTADDWWWNDAACMQECIDLGTFWEYHSIRAVKAT</sequence>
<evidence type="ECO:0000313" key="2">
    <source>
        <dbReference type="EMBL" id="KAK2592921.1"/>
    </source>
</evidence>
<dbReference type="Proteomes" id="UP001251528">
    <property type="component" value="Unassembled WGS sequence"/>
</dbReference>
<name>A0AAJ0CH42_9HYPO</name>
<feature type="compositionally biased region" description="Polar residues" evidence="1">
    <location>
        <begin position="246"/>
        <end position="258"/>
    </location>
</feature>
<feature type="compositionally biased region" description="Polar residues" evidence="1">
    <location>
        <begin position="79"/>
        <end position="91"/>
    </location>
</feature>
<dbReference type="EMBL" id="JASWJB010000237">
    <property type="protein sequence ID" value="KAK2592921.1"/>
    <property type="molecule type" value="Genomic_DNA"/>
</dbReference>
<feature type="region of interest" description="Disordered" evidence="1">
    <location>
        <begin position="1"/>
        <end position="117"/>
    </location>
</feature>
<feature type="compositionally biased region" description="Basic and acidic residues" evidence="1">
    <location>
        <begin position="14"/>
        <end position="32"/>
    </location>
</feature>
<gene>
    <name evidence="2" type="ORF">QQS21_009366</name>
</gene>
<comment type="caution">
    <text evidence="2">The sequence shown here is derived from an EMBL/GenBank/DDBJ whole genome shotgun (WGS) entry which is preliminary data.</text>
</comment>
<keyword evidence="3" id="KW-1185">Reference proteome</keyword>
<dbReference type="AlphaFoldDB" id="A0AAJ0CH42"/>
<organism evidence="2 3">
    <name type="scientific">Conoideocrella luteorostrata</name>
    <dbReference type="NCBI Taxonomy" id="1105319"/>
    <lineage>
        <taxon>Eukaryota</taxon>
        <taxon>Fungi</taxon>
        <taxon>Dikarya</taxon>
        <taxon>Ascomycota</taxon>
        <taxon>Pezizomycotina</taxon>
        <taxon>Sordariomycetes</taxon>
        <taxon>Hypocreomycetidae</taxon>
        <taxon>Hypocreales</taxon>
        <taxon>Clavicipitaceae</taxon>
        <taxon>Conoideocrella</taxon>
    </lineage>
</organism>
<evidence type="ECO:0000313" key="3">
    <source>
        <dbReference type="Proteomes" id="UP001251528"/>
    </source>
</evidence>